<keyword evidence="1" id="KW-0472">Membrane</keyword>
<organism evidence="2 3">
    <name type="scientific">Parelaphostrongylus tenuis</name>
    <name type="common">Meningeal worm</name>
    <dbReference type="NCBI Taxonomy" id="148309"/>
    <lineage>
        <taxon>Eukaryota</taxon>
        <taxon>Metazoa</taxon>
        <taxon>Ecdysozoa</taxon>
        <taxon>Nematoda</taxon>
        <taxon>Chromadorea</taxon>
        <taxon>Rhabditida</taxon>
        <taxon>Rhabditina</taxon>
        <taxon>Rhabditomorpha</taxon>
        <taxon>Strongyloidea</taxon>
        <taxon>Metastrongylidae</taxon>
        <taxon>Parelaphostrongylus</taxon>
    </lineage>
</organism>
<keyword evidence="1" id="KW-0812">Transmembrane</keyword>
<keyword evidence="1" id="KW-1133">Transmembrane helix</keyword>
<dbReference type="EMBL" id="JAHQIW010004525">
    <property type="protein sequence ID" value="KAJ1362764.1"/>
    <property type="molecule type" value="Genomic_DNA"/>
</dbReference>
<dbReference type="Proteomes" id="UP001196413">
    <property type="component" value="Unassembled WGS sequence"/>
</dbReference>
<keyword evidence="3" id="KW-1185">Reference proteome</keyword>
<protein>
    <submittedName>
        <fullName evidence="2">Uncharacterized protein</fullName>
    </submittedName>
</protein>
<feature type="transmembrane region" description="Helical" evidence="1">
    <location>
        <begin position="53"/>
        <end position="70"/>
    </location>
</feature>
<comment type="caution">
    <text evidence="2">The sequence shown here is derived from an EMBL/GenBank/DDBJ whole genome shotgun (WGS) entry which is preliminary data.</text>
</comment>
<dbReference type="AlphaFoldDB" id="A0AAD5N8Z8"/>
<evidence type="ECO:0000313" key="3">
    <source>
        <dbReference type="Proteomes" id="UP001196413"/>
    </source>
</evidence>
<sequence length="73" mass="7933">MDKNADTPQGSEDDDDGSDVAQRAFLNLGIVNGDWTTNVEPPPFCPLMTQRQACNTIMLAGAIFATLFWTNSP</sequence>
<reference evidence="2" key="1">
    <citation type="submission" date="2021-06" db="EMBL/GenBank/DDBJ databases">
        <title>Parelaphostrongylus tenuis whole genome reference sequence.</title>
        <authorList>
            <person name="Garwood T.J."/>
            <person name="Larsen P.A."/>
            <person name="Fountain-Jones N.M."/>
            <person name="Garbe J.R."/>
            <person name="Macchietto M.G."/>
            <person name="Kania S.A."/>
            <person name="Gerhold R.W."/>
            <person name="Richards J.E."/>
            <person name="Wolf T.M."/>
        </authorList>
    </citation>
    <scope>NUCLEOTIDE SEQUENCE</scope>
    <source>
        <strain evidence="2">MNPRO001-30</strain>
        <tissue evidence="2">Meninges</tissue>
    </source>
</reference>
<accession>A0AAD5N8Z8</accession>
<gene>
    <name evidence="2" type="ORF">KIN20_022436</name>
</gene>
<name>A0AAD5N8Z8_PARTN</name>
<evidence type="ECO:0000256" key="1">
    <source>
        <dbReference type="SAM" id="Phobius"/>
    </source>
</evidence>
<evidence type="ECO:0000313" key="2">
    <source>
        <dbReference type="EMBL" id="KAJ1362764.1"/>
    </source>
</evidence>
<proteinExistence type="predicted"/>